<protein>
    <recommendedName>
        <fullName evidence="4">ATP synthase F0 subunit 8</fullName>
    </recommendedName>
</protein>
<proteinExistence type="predicted"/>
<keyword evidence="1" id="KW-0732">Signal</keyword>
<organism evidence="2 3">
    <name type="scientific">Erysiphe neolycopersici</name>
    <dbReference type="NCBI Taxonomy" id="212602"/>
    <lineage>
        <taxon>Eukaryota</taxon>
        <taxon>Fungi</taxon>
        <taxon>Dikarya</taxon>
        <taxon>Ascomycota</taxon>
        <taxon>Pezizomycotina</taxon>
        <taxon>Leotiomycetes</taxon>
        <taxon>Erysiphales</taxon>
        <taxon>Erysiphaceae</taxon>
        <taxon>Erysiphe</taxon>
    </lineage>
</organism>
<evidence type="ECO:0000313" key="2">
    <source>
        <dbReference type="EMBL" id="RKF63680.1"/>
    </source>
</evidence>
<accession>A0A420I1X2</accession>
<reference evidence="2 3" key="1">
    <citation type="journal article" date="2018" name="BMC Genomics">
        <title>Comparative genome analyses reveal sequence features reflecting distinct modes of host-adaptation between dicot and monocot powdery mildew.</title>
        <authorList>
            <person name="Wu Y."/>
            <person name="Ma X."/>
            <person name="Pan Z."/>
            <person name="Kale S.D."/>
            <person name="Song Y."/>
            <person name="King H."/>
            <person name="Zhang Q."/>
            <person name="Presley C."/>
            <person name="Deng X."/>
            <person name="Wei C.I."/>
            <person name="Xiao S."/>
        </authorList>
    </citation>
    <scope>NUCLEOTIDE SEQUENCE [LARGE SCALE GENOMIC DNA]</scope>
    <source>
        <strain evidence="2">UMSG2</strain>
    </source>
</reference>
<dbReference type="AlphaFoldDB" id="A0A420I1X2"/>
<sequence>MFPYFLTVLFTMLLSILPIDLSKFSSYTSLKSCLCYLILLEWSWG</sequence>
<evidence type="ECO:0000313" key="3">
    <source>
        <dbReference type="Proteomes" id="UP000286134"/>
    </source>
</evidence>
<evidence type="ECO:0008006" key="4">
    <source>
        <dbReference type="Google" id="ProtNLM"/>
    </source>
</evidence>
<keyword evidence="3" id="KW-1185">Reference proteome</keyword>
<name>A0A420I1X2_9PEZI</name>
<feature type="chain" id="PRO_5019287200" description="ATP synthase F0 subunit 8" evidence="1">
    <location>
        <begin position="19"/>
        <end position="45"/>
    </location>
</feature>
<dbReference type="Proteomes" id="UP000286134">
    <property type="component" value="Unassembled WGS sequence"/>
</dbReference>
<gene>
    <name evidence="2" type="ORF">OnM2_c2009o41</name>
</gene>
<feature type="signal peptide" evidence="1">
    <location>
        <begin position="1"/>
        <end position="18"/>
    </location>
</feature>
<dbReference type="EMBL" id="MCFK01002418">
    <property type="protein sequence ID" value="RKF63680.1"/>
    <property type="molecule type" value="Genomic_DNA"/>
</dbReference>
<comment type="caution">
    <text evidence="2">The sequence shown here is derived from an EMBL/GenBank/DDBJ whole genome shotgun (WGS) entry which is preliminary data.</text>
</comment>
<evidence type="ECO:0000256" key="1">
    <source>
        <dbReference type="SAM" id="SignalP"/>
    </source>
</evidence>